<organism evidence="4 5">
    <name type="scientific">Capsaspora owczarzaki (strain ATCC 30864)</name>
    <dbReference type="NCBI Taxonomy" id="595528"/>
    <lineage>
        <taxon>Eukaryota</taxon>
        <taxon>Filasterea</taxon>
        <taxon>Capsaspora</taxon>
    </lineage>
</organism>
<dbReference type="AlphaFoldDB" id="A0A0D2X3H2"/>
<keyword evidence="2" id="KW-0472">Membrane</keyword>
<gene>
    <name evidence="4" type="ORF">CAOG_008847</name>
</gene>
<dbReference type="Pfam" id="PF12146">
    <property type="entry name" value="Hydrolase_4"/>
    <property type="match status" value="1"/>
</dbReference>
<keyword evidence="2" id="KW-1133">Transmembrane helix</keyword>
<evidence type="ECO:0000259" key="3">
    <source>
        <dbReference type="Pfam" id="PF12146"/>
    </source>
</evidence>
<dbReference type="EMBL" id="KE346367">
    <property type="protein sequence ID" value="KJE94304.1"/>
    <property type="molecule type" value="Genomic_DNA"/>
</dbReference>
<feature type="region of interest" description="Disordered" evidence="1">
    <location>
        <begin position="387"/>
        <end position="414"/>
    </location>
</feature>
<evidence type="ECO:0000313" key="4">
    <source>
        <dbReference type="EMBL" id="KJE94304.1"/>
    </source>
</evidence>
<dbReference type="Proteomes" id="UP000008743">
    <property type="component" value="Unassembled WGS sequence"/>
</dbReference>
<evidence type="ECO:0000256" key="2">
    <source>
        <dbReference type="SAM" id="Phobius"/>
    </source>
</evidence>
<dbReference type="InParanoid" id="A0A0D2X3H2"/>
<feature type="region of interest" description="Disordered" evidence="1">
    <location>
        <begin position="250"/>
        <end position="270"/>
    </location>
</feature>
<keyword evidence="5" id="KW-1185">Reference proteome</keyword>
<feature type="compositionally biased region" description="Polar residues" evidence="1">
    <location>
        <begin position="1007"/>
        <end position="1019"/>
    </location>
</feature>
<feature type="transmembrane region" description="Helical" evidence="2">
    <location>
        <begin position="55"/>
        <end position="77"/>
    </location>
</feature>
<dbReference type="OrthoDB" id="10249433at2759"/>
<feature type="compositionally biased region" description="Low complexity" evidence="1">
    <location>
        <begin position="437"/>
        <end position="452"/>
    </location>
</feature>
<proteinExistence type="predicted"/>
<feature type="compositionally biased region" description="Low complexity" evidence="1">
    <location>
        <begin position="983"/>
        <end position="999"/>
    </location>
</feature>
<dbReference type="RefSeq" id="XP_011270501.1">
    <property type="nucleotide sequence ID" value="XM_011272199.1"/>
</dbReference>
<feature type="compositionally biased region" description="Low complexity" evidence="1">
    <location>
        <begin position="285"/>
        <end position="311"/>
    </location>
</feature>
<feature type="region of interest" description="Disordered" evidence="1">
    <location>
        <begin position="285"/>
        <end position="355"/>
    </location>
</feature>
<feature type="compositionally biased region" description="Polar residues" evidence="1">
    <location>
        <begin position="257"/>
        <end position="270"/>
    </location>
</feature>
<keyword evidence="2" id="KW-0812">Transmembrane</keyword>
<accession>A0A0D2X3H2</accession>
<feature type="compositionally biased region" description="Polar residues" evidence="1">
    <location>
        <begin position="398"/>
        <end position="413"/>
    </location>
</feature>
<feature type="compositionally biased region" description="Low complexity" evidence="1">
    <location>
        <begin position="335"/>
        <end position="355"/>
    </location>
</feature>
<dbReference type="PhylomeDB" id="A0A0D2X3H2"/>
<reference evidence="5" key="1">
    <citation type="submission" date="2011-02" db="EMBL/GenBank/DDBJ databases">
        <title>The Genome Sequence of Capsaspora owczarzaki ATCC 30864.</title>
        <authorList>
            <person name="Russ C."/>
            <person name="Cuomo C."/>
            <person name="Burger G."/>
            <person name="Gray M.W."/>
            <person name="Holland P.W.H."/>
            <person name="King N."/>
            <person name="Lang F.B.F."/>
            <person name="Roger A.J."/>
            <person name="Ruiz-Trillo I."/>
            <person name="Young S.K."/>
            <person name="Zeng Q."/>
            <person name="Gargeya S."/>
            <person name="Alvarado L."/>
            <person name="Berlin A."/>
            <person name="Chapman S.B."/>
            <person name="Chen Z."/>
            <person name="Freedman E."/>
            <person name="Gellesch M."/>
            <person name="Goldberg J."/>
            <person name="Griggs A."/>
            <person name="Gujja S."/>
            <person name="Heilman E."/>
            <person name="Heiman D."/>
            <person name="Howarth C."/>
            <person name="Mehta T."/>
            <person name="Neiman D."/>
            <person name="Pearson M."/>
            <person name="Roberts A."/>
            <person name="Saif S."/>
            <person name="Shea T."/>
            <person name="Shenoy N."/>
            <person name="Sisk P."/>
            <person name="Stolte C."/>
            <person name="Sykes S."/>
            <person name="White J."/>
            <person name="Yandava C."/>
            <person name="Haas B."/>
            <person name="Nusbaum C."/>
            <person name="Birren B."/>
        </authorList>
    </citation>
    <scope>NUCLEOTIDE SEQUENCE</scope>
    <source>
        <strain evidence="5">ATCC 30864</strain>
    </source>
</reference>
<feature type="region of interest" description="Disordered" evidence="1">
    <location>
        <begin position="973"/>
        <end position="1019"/>
    </location>
</feature>
<feature type="region of interest" description="Disordered" evidence="1">
    <location>
        <begin position="426"/>
        <end position="452"/>
    </location>
</feature>
<sequence>MVFTHACFCPGTTCSYGPPGSSSATPSVTSSAVASETAAPQPSPPAPCTCTLESYIIVAATSVALTLVVVIVTLCALRAFMLKRSRQDGSQYTPLQMLHSDIQDCIFVIELFMIHSSFSMSEQFKCFADESVFALHELLLEPQETIPLHFRQDAGFRLPADRCGCQGYEVLLKDGGIVGVKLAFSAKEPLDNVWFIPRTATSKTHLAKGDMDMHAIHLGNFKPSESNNGSFETMFKWKFPIVADCSLHETKMPGQASRPSQPHASLTSQGLDKLGSTSLMLTPTSALSAASSQHSKSSSSSSHLPLTAGSSEVSPRRTSDAEQSFTFNSHADAKSSVSSSDDLSPSSPSSPNVNDQRMNLVRMHDTAQDQQCSLSKAIMGLVCEASESDIADDDSEEPTSPNSDSASSKSRGSVFSVVKQRISTIGQRLGGGKASKSTRSLGPPSSPPSRKLSLVESNEVVATNQQTDFSSELGDEESITELEVDDAGELVAVHASSPLLLSKKNFKQYRHDGRLTVSQQFYIVEGGGRVLARLRMRFIATCAPIPPLCSYCRKRFAKLRSSSNEQARLAPKHRQTADVLFVRSDPWKQSLFYSLMKRDDAQVIPYVKLIEMQERMFEHPSAPRAVAATPDDINEDFDPEEHRDFPSGMPAHQRVGKFLNFTDFETQVAKMVSVEQADSTSFLEARDGAKLAYLLFKASAEPVAIVLFIATFGFGSAWCLDLASRLAKNNPFHVIVQYERGHGPALDPSGDAPSKEALWRDMRTMIRYLRWNYPALPLVVGGHSNGAGKLLNYNSWKSSLPADAIFLISPFLHELMRSHKRNMTKKDHFQRKLNSMSGGRLAGHWIALDLTNHVARKEIAGLCVPTLISVNMMAAVLIKDAKAAFSAISVPFALWAGSEDELFPSKEVLAAADYSPSQSKYCIYMQVAEEIEGGTHVGIVNMIEDHLAPWIKRIIPPIKARLDAELARQAAVRAARRERETAEAPSSSSPPASTSPSSTKLAEERSSTPSISVSATVDV</sequence>
<protein>
    <recommendedName>
        <fullName evidence="3">Serine aminopeptidase S33 domain-containing protein</fullName>
    </recommendedName>
</protein>
<dbReference type="SUPFAM" id="SSF53474">
    <property type="entry name" value="alpha/beta-Hydrolases"/>
    <property type="match status" value="1"/>
</dbReference>
<dbReference type="InterPro" id="IPR029058">
    <property type="entry name" value="AB_hydrolase_fold"/>
</dbReference>
<dbReference type="InterPro" id="IPR022742">
    <property type="entry name" value="Hydrolase_4"/>
</dbReference>
<dbReference type="Gene3D" id="3.40.50.1820">
    <property type="entry name" value="alpha/beta hydrolase"/>
    <property type="match status" value="1"/>
</dbReference>
<evidence type="ECO:0000256" key="1">
    <source>
        <dbReference type="SAM" id="MobiDB-lite"/>
    </source>
</evidence>
<feature type="domain" description="Serine aminopeptidase S33" evidence="3">
    <location>
        <begin position="701"/>
        <end position="920"/>
    </location>
</feature>
<evidence type="ECO:0000313" key="5">
    <source>
        <dbReference type="Proteomes" id="UP000008743"/>
    </source>
</evidence>
<feature type="compositionally biased region" description="Acidic residues" evidence="1">
    <location>
        <begin position="387"/>
        <end position="397"/>
    </location>
</feature>
<name>A0A0D2X3H2_CAPO3</name>